<evidence type="ECO:0000313" key="3">
    <source>
        <dbReference type="Proteomes" id="UP000295633"/>
    </source>
</evidence>
<proteinExistence type="predicted"/>
<feature type="domain" description="IrrE N-terminal-like" evidence="1">
    <location>
        <begin position="53"/>
        <end position="133"/>
    </location>
</feature>
<protein>
    <submittedName>
        <fullName evidence="2">ImmA/IrrE family metallo-endopeptidase</fullName>
    </submittedName>
</protein>
<dbReference type="InterPro" id="IPR010359">
    <property type="entry name" value="IrrE_HExxH"/>
</dbReference>
<dbReference type="Proteomes" id="UP000295633">
    <property type="component" value="Unassembled WGS sequence"/>
</dbReference>
<dbReference type="EMBL" id="SMZX01000002">
    <property type="protein sequence ID" value="TDL43869.1"/>
    <property type="molecule type" value="Genomic_DNA"/>
</dbReference>
<accession>A0A4R5YHM3</accession>
<gene>
    <name evidence="2" type="ORF">E2R54_11815</name>
</gene>
<comment type="caution">
    <text evidence="2">The sequence shown here is derived from an EMBL/GenBank/DDBJ whole genome shotgun (WGS) entry which is preliminary data.</text>
</comment>
<sequence length="170" mass="19522">MSTAFDAWEDDINIEYLGHLALPARSTGYMFGVRGFTDGVCAYDYDPWEHAEMLDLPIVFRDDLPDPAAVACFSSEHQAIFVRSNLHSATERCALAHEIVHFEHNDVGTNDLQEERADRIAAQRLIRPRRLEEFDGLTEDPAVVALELNVTEKIMRTYMRLVRNGHIRRY</sequence>
<dbReference type="RefSeq" id="WP_133399870.1">
    <property type="nucleotide sequence ID" value="NZ_SMZX01000002.1"/>
</dbReference>
<dbReference type="Pfam" id="PF06114">
    <property type="entry name" value="Peptidase_M78"/>
    <property type="match status" value="1"/>
</dbReference>
<evidence type="ECO:0000313" key="2">
    <source>
        <dbReference type="EMBL" id="TDL43869.1"/>
    </source>
</evidence>
<organism evidence="2 3">
    <name type="scientific">Microbacterium oleivorans</name>
    <dbReference type="NCBI Taxonomy" id="273677"/>
    <lineage>
        <taxon>Bacteria</taxon>
        <taxon>Bacillati</taxon>
        <taxon>Actinomycetota</taxon>
        <taxon>Actinomycetes</taxon>
        <taxon>Micrococcales</taxon>
        <taxon>Microbacteriaceae</taxon>
        <taxon>Microbacterium</taxon>
    </lineage>
</organism>
<reference evidence="2 3" key="1">
    <citation type="submission" date="2019-03" db="EMBL/GenBank/DDBJ databases">
        <title>Genome Sequencing and Assembly of Various Microbes Isolated from Partially Reclaimed Soil and Acid Mine Drainage (AMD) Site.</title>
        <authorList>
            <person name="Steinbock B."/>
            <person name="Bechtold R."/>
            <person name="Sevigny J.L."/>
            <person name="Thomas D."/>
            <person name="Cuthill L.R."/>
            <person name="Aveiro Johannsen E.J."/>
            <person name="Thomas K."/>
            <person name="Ghosh A."/>
        </authorList>
    </citation>
    <scope>NUCLEOTIDE SEQUENCE [LARGE SCALE GENOMIC DNA]</scope>
    <source>
        <strain evidence="2 3">F-B2</strain>
    </source>
</reference>
<name>A0A4R5YHM3_9MICO</name>
<dbReference type="AlphaFoldDB" id="A0A4R5YHM3"/>
<evidence type="ECO:0000259" key="1">
    <source>
        <dbReference type="Pfam" id="PF06114"/>
    </source>
</evidence>